<dbReference type="EMBL" id="UAQE01000001">
    <property type="protein sequence ID" value="SPT95538.1"/>
    <property type="molecule type" value="Genomic_DNA"/>
</dbReference>
<dbReference type="RefSeq" id="WP_112116160.1">
    <property type="nucleotide sequence ID" value="NZ_UAQE01000001.1"/>
</dbReference>
<dbReference type="Proteomes" id="UP000251431">
    <property type="component" value="Unassembled WGS sequence"/>
</dbReference>
<sequence length="224" mass="24556">MKKLVFSAALVLSLGLAACGEEKTTGESKEETQTPASAETEKVQKEESKSDDNEVKEGPLTKAGQWTMDGEDKVTLVKIKEVNQTYKQGPINLTIESVKLLHHSNISNETKEYLKNVSGKDVTELNTIQLIYKMENTVDDNVMMTAIDTITTDTKAQINGYDSMSLNEDTGSYAGQVIVNGMAIFPYFNGSLEDINTVFINTGMTFNSDSGTNLGDSQRIEIAF</sequence>
<evidence type="ECO:0000313" key="3">
    <source>
        <dbReference type="EMBL" id="SPT95538.1"/>
    </source>
</evidence>
<dbReference type="STRING" id="1421.A2J09_11610"/>
<feature type="chain" id="PRO_5039413047" evidence="2">
    <location>
        <begin position="19"/>
        <end position="224"/>
    </location>
</feature>
<dbReference type="PROSITE" id="PS51257">
    <property type="entry name" value="PROKAR_LIPOPROTEIN"/>
    <property type="match status" value="1"/>
</dbReference>
<keyword evidence="2" id="KW-0732">Signal</keyword>
<keyword evidence="3" id="KW-0449">Lipoprotein</keyword>
<organism evidence="3 4">
    <name type="scientific">Lysinibacillus capsici</name>
    <dbReference type="NCBI Taxonomy" id="2115968"/>
    <lineage>
        <taxon>Bacteria</taxon>
        <taxon>Bacillati</taxon>
        <taxon>Bacillota</taxon>
        <taxon>Bacilli</taxon>
        <taxon>Bacillales</taxon>
        <taxon>Bacillaceae</taxon>
        <taxon>Lysinibacillus</taxon>
    </lineage>
</organism>
<evidence type="ECO:0000256" key="1">
    <source>
        <dbReference type="SAM" id="MobiDB-lite"/>
    </source>
</evidence>
<protein>
    <submittedName>
        <fullName evidence="3">Lipoprotein</fullName>
    </submittedName>
</protein>
<dbReference type="AlphaFoldDB" id="A0A2X0XP74"/>
<proteinExistence type="predicted"/>
<feature type="region of interest" description="Disordered" evidence="1">
    <location>
        <begin position="21"/>
        <end position="67"/>
    </location>
</feature>
<feature type="compositionally biased region" description="Basic and acidic residues" evidence="1">
    <location>
        <begin position="39"/>
        <end position="59"/>
    </location>
</feature>
<name>A0A2X0XP74_9BACI</name>
<feature type="compositionally biased region" description="Basic and acidic residues" evidence="1">
    <location>
        <begin position="21"/>
        <end position="32"/>
    </location>
</feature>
<reference evidence="3 4" key="1">
    <citation type="submission" date="2018-06" db="EMBL/GenBank/DDBJ databases">
        <authorList>
            <consortium name="Pathogen Informatics"/>
            <person name="Doyle S."/>
        </authorList>
    </citation>
    <scope>NUCLEOTIDE SEQUENCE [LARGE SCALE GENOMIC DNA]</scope>
    <source>
        <strain evidence="3 4">NCTC7582</strain>
    </source>
</reference>
<gene>
    <name evidence="3" type="ORF">NCTC7582_00039</name>
</gene>
<evidence type="ECO:0000256" key="2">
    <source>
        <dbReference type="SAM" id="SignalP"/>
    </source>
</evidence>
<feature type="signal peptide" evidence="2">
    <location>
        <begin position="1"/>
        <end position="18"/>
    </location>
</feature>
<evidence type="ECO:0000313" key="4">
    <source>
        <dbReference type="Proteomes" id="UP000251431"/>
    </source>
</evidence>
<accession>A0A2X0XP74</accession>